<keyword evidence="6 7" id="KW-0479">Metal-binding</keyword>
<evidence type="ECO:0000256" key="1">
    <source>
        <dbReference type="ARBA" id="ARBA00005289"/>
    </source>
</evidence>
<organism evidence="8 9">
    <name type="scientific">Campylobacter curvus (strain 525.92)</name>
    <dbReference type="NCBI Taxonomy" id="360105"/>
    <lineage>
        <taxon>Bacteria</taxon>
        <taxon>Pseudomonadati</taxon>
        <taxon>Campylobacterota</taxon>
        <taxon>Epsilonproteobacteria</taxon>
        <taxon>Campylobacterales</taxon>
        <taxon>Campylobacteraceae</taxon>
        <taxon>Campylobacter</taxon>
    </lineage>
</organism>
<dbReference type="InterPro" id="IPR050725">
    <property type="entry name" value="CysQ/Inositol_MonoPase"/>
</dbReference>
<comment type="function">
    <text evidence="6">Converts adenosine-3',5'-bisphosphate (PAP) to AMP.</text>
</comment>
<evidence type="ECO:0000256" key="3">
    <source>
        <dbReference type="ARBA" id="ARBA00022519"/>
    </source>
</evidence>
<dbReference type="InterPro" id="IPR020550">
    <property type="entry name" value="Inositol_monophosphatase_CS"/>
</dbReference>
<evidence type="ECO:0000256" key="7">
    <source>
        <dbReference type="PIRSR" id="PIRSR600760-2"/>
    </source>
</evidence>
<dbReference type="EC" id="3.1.3.7" evidence="6"/>
<dbReference type="RefSeq" id="WP_011992737.1">
    <property type="nucleotide sequence ID" value="NC_009715.2"/>
</dbReference>
<feature type="binding site" evidence="6">
    <location>
        <position position="212"/>
    </location>
    <ligand>
        <name>Mg(2+)</name>
        <dbReference type="ChEBI" id="CHEBI:18420"/>
        <label>2</label>
    </ligand>
</feature>
<dbReference type="KEGG" id="ccv:CCV52592_0577"/>
<dbReference type="InterPro" id="IPR000760">
    <property type="entry name" value="Inositol_monophosphatase-like"/>
</dbReference>
<dbReference type="Gene3D" id="3.40.190.80">
    <property type="match status" value="1"/>
</dbReference>
<feature type="binding site" evidence="6">
    <location>
        <position position="65"/>
    </location>
    <ligand>
        <name>Mg(2+)</name>
        <dbReference type="ChEBI" id="CHEBI:18420"/>
        <label>1</label>
    </ligand>
</feature>
<evidence type="ECO:0000313" key="8">
    <source>
        <dbReference type="EMBL" id="EAU01349.1"/>
    </source>
</evidence>
<evidence type="ECO:0000256" key="6">
    <source>
        <dbReference type="HAMAP-Rule" id="MF_02095"/>
    </source>
</evidence>
<sequence length="270" mass="29547">MKNTDDLLTLAKVAALAAGEQIKEHYENFTLTLKADRSPLTSADLAANEAIIKILSQSDLPVCSEEKILEPKSCENLERFWLVDPLDGTKEFIAKNGEFCVCIALIENERPMLGVIFIPHTNELFYASEGGAFKEILDAKGKILARTNLRQSRQNGKNFILLSHRSKSLKAKSIAAKLSLNHAKIGSAIKFCRLAEGSGGVYARFSPSCLWDNAAGDAIVCFSGGTVVDASTHLPPRYDIKTLSSPHFIALSRENLGLLEPILDLCEDKI</sequence>
<feature type="binding site" evidence="6">
    <location>
        <position position="212"/>
    </location>
    <ligand>
        <name>substrate</name>
    </ligand>
</feature>
<keyword evidence="9" id="KW-1185">Reference proteome</keyword>
<evidence type="ECO:0000256" key="5">
    <source>
        <dbReference type="ARBA" id="ARBA00023136"/>
    </source>
</evidence>
<keyword evidence="5 6" id="KW-0472">Membrane</keyword>
<feature type="binding site" evidence="6">
    <location>
        <position position="86"/>
    </location>
    <ligand>
        <name>Mg(2+)</name>
        <dbReference type="ChEBI" id="CHEBI:18420"/>
        <label>1</label>
    </ligand>
</feature>
<dbReference type="GO" id="GO:0005886">
    <property type="term" value="C:plasma membrane"/>
    <property type="evidence" value="ECO:0007669"/>
    <property type="project" value="UniProtKB-SubCell"/>
</dbReference>
<feature type="binding site" evidence="7">
    <location>
        <position position="65"/>
    </location>
    <ligand>
        <name>Mg(2+)</name>
        <dbReference type="ChEBI" id="CHEBI:18420"/>
        <label>1</label>
        <note>catalytic</note>
    </ligand>
</feature>
<dbReference type="STRING" id="360105.CCV52592_0577"/>
<dbReference type="OrthoDB" id="9785695at2"/>
<feature type="binding site" evidence="7">
    <location>
        <position position="212"/>
    </location>
    <ligand>
        <name>Mg(2+)</name>
        <dbReference type="ChEBI" id="CHEBI:18420"/>
        <label>1</label>
        <note>catalytic</note>
    </ligand>
</feature>
<feature type="binding site" evidence="6">
    <location>
        <position position="65"/>
    </location>
    <ligand>
        <name>substrate</name>
    </ligand>
</feature>
<feature type="binding site" evidence="6">
    <location>
        <position position="84"/>
    </location>
    <ligand>
        <name>Mg(2+)</name>
        <dbReference type="ChEBI" id="CHEBI:18420"/>
        <label>2</label>
    </ligand>
</feature>
<dbReference type="GO" id="GO:0000287">
    <property type="term" value="F:magnesium ion binding"/>
    <property type="evidence" value="ECO:0007669"/>
    <property type="project" value="UniProtKB-UniRule"/>
</dbReference>
<dbReference type="PROSITE" id="PS00630">
    <property type="entry name" value="IMP_2"/>
    <property type="match status" value="1"/>
</dbReference>
<dbReference type="AlphaFoldDB" id="A7H0I7"/>
<dbReference type="SUPFAM" id="SSF56655">
    <property type="entry name" value="Carbohydrate phosphatase"/>
    <property type="match status" value="1"/>
</dbReference>
<dbReference type="Pfam" id="PF00459">
    <property type="entry name" value="Inositol_P"/>
    <property type="match status" value="1"/>
</dbReference>
<dbReference type="GO" id="GO:0000103">
    <property type="term" value="P:sulfate assimilation"/>
    <property type="evidence" value="ECO:0007669"/>
    <property type="project" value="TreeGrafter"/>
</dbReference>
<dbReference type="CDD" id="cd01638">
    <property type="entry name" value="CysQ"/>
    <property type="match status" value="1"/>
</dbReference>
<comment type="catalytic activity">
    <reaction evidence="6">
        <text>adenosine 3',5'-bisphosphate + H2O = AMP + phosphate</text>
        <dbReference type="Rhea" id="RHEA:10040"/>
        <dbReference type="ChEBI" id="CHEBI:15377"/>
        <dbReference type="ChEBI" id="CHEBI:43474"/>
        <dbReference type="ChEBI" id="CHEBI:58343"/>
        <dbReference type="ChEBI" id="CHEBI:456215"/>
        <dbReference type="EC" id="3.1.3.7"/>
    </reaction>
</comment>
<feature type="binding site" evidence="6">
    <location>
        <position position="84"/>
    </location>
    <ligand>
        <name>Mg(2+)</name>
        <dbReference type="ChEBI" id="CHEBI:18420"/>
        <label>1</label>
    </ligand>
</feature>
<dbReference type="GO" id="GO:0008441">
    <property type="term" value="F:3'(2'),5'-bisphosphate nucleotidase activity"/>
    <property type="evidence" value="ECO:0007669"/>
    <property type="project" value="UniProtKB-UniRule"/>
</dbReference>
<comment type="cofactor">
    <cofactor evidence="6 7">
        <name>Mg(2+)</name>
        <dbReference type="ChEBI" id="CHEBI:18420"/>
    </cofactor>
</comment>
<feature type="binding site" evidence="7">
    <location>
        <position position="84"/>
    </location>
    <ligand>
        <name>Mg(2+)</name>
        <dbReference type="ChEBI" id="CHEBI:18420"/>
        <label>1</label>
        <note>catalytic</note>
    </ligand>
</feature>
<keyword evidence="6 7" id="KW-0460">Magnesium</keyword>
<dbReference type="InterPro" id="IPR006240">
    <property type="entry name" value="CysQ"/>
</dbReference>
<reference evidence="8" key="1">
    <citation type="submission" date="2016-07" db="EMBL/GenBank/DDBJ databases">
        <title>Comparative genomics of the Campylobacter concisus group.</title>
        <authorList>
            <person name="Miller W.G."/>
            <person name="Yee E."/>
            <person name="Chapman M.H."/>
            <person name="Huynh S."/>
            <person name="Bono J.L."/>
            <person name="On S.L.W."/>
            <person name="StLeger J."/>
            <person name="Foster G."/>
            <person name="Parker C.T."/>
        </authorList>
    </citation>
    <scope>NUCLEOTIDE SEQUENCE</scope>
    <source>
        <strain evidence="8">525.92</strain>
    </source>
</reference>
<feature type="binding site" evidence="7">
    <location>
        <position position="87"/>
    </location>
    <ligand>
        <name>Mg(2+)</name>
        <dbReference type="ChEBI" id="CHEBI:18420"/>
        <label>1</label>
        <note>catalytic</note>
    </ligand>
</feature>
<proteinExistence type="inferred from homology"/>
<feature type="binding site" evidence="7">
    <location>
        <position position="86"/>
    </location>
    <ligand>
        <name>Mg(2+)</name>
        <dbReference type="ChEBI" id="CHEBI:18420"/>
        <label>1</label>
        <note>catalytic</note>
    </ligand>
</feature>
<keyword evidence="2 6" id="KW-1003">Cell membrane</keyword>
<dbReference type="GO" id="GO:0046854">
    <property type="term" value="P:phosphatidylinositol phosphate biosynthetic process"/>
    <property type="evidence" value="ECO:0007669"/>
    <property type="project" value="InterPro"/>
</dbReference>
<feature type="binding site" evidence="6">
    <location>
        <position position="87"/>
    </location>
    <ligand>
        <name>Mg(2+)</name>
        <dbReference type="ChEBI" id="CHEBI:18420"/>
        <label>2</label>
    </ligand>
</feature>
<comment type="subcellular location">
    <subcellularLocation>
        <location evidence="6">Cell inner membrane</location>
        <topology evidence="6">Peripheral membrane protein</topology>
        <orientation evidence="6">Cytoplasmic side</orientation>
    </subcellularLocation>
</comment>
<comment type="similarity">
    <text evidence="1 6">Belongs to the inositol monophosphatase superfamily. CysQ family.</text>
</comment>
<keyword evidence="4 6" id="KW-0378">Hydrolase</keyword>
<dbReference type="PANTHER" id="PTHR43028:SF5">
    <property type="entry name" value="3'(2'),5'-BISPHOSPHATE NUCLEOTIDASE 1"/>
    <property type="match status" value="1"/>
</dbReference>
<gene>
    <name evidence="6 8" type="primary">cysQ</name>
    <name evidence="8" type="ORF">CCV52592_0577</name>
</gene>
<protein>
    <recommendedName>
        <fullName evidence="6">3'(2'),5'-bisphosphate nucleotidase CysQ</fullName>
        <ecNumber evidence="6">3.1.3.7</ecNumber>
    </recommendedName>
    <alternativeName>
        <fullName evidence="6">3'(2'),5-bisphosphonucleoside 3'(2')-phosphohydrolase</fullName>
    </alternativeName>
    <alternativeName>
        <fullName evidence="6">3'-phosphoadenosine 5'-phosphate phosphatase</fullName>
        <shortName evidence="6">PAP phosphatase</shortName>
    </alternativeName>
</protein>
<dbReference type="PANTHER" id="PTHR43028">
    <property type="entry name" value="3'(2'),5'-BISPHOSPHATE NUCLEOTIDASE 1"/>
    <property type="match status" value="1"/>
</dbReference>
<dbReference type="Gene3D" id="3.30.540.10">
    <property type="entry name" value="Fructose-1,6-Bisphosphatase, subunit A, domain 1"/>
    <property type="match status" value="1"/>
</dbReference>
<keyword evidence="3 6" id="KW-0997">Cell inner membrane</keyword>
<dbReference type="HAMAP" id="MF_02095">
    <property type="entry name" value="CysQ"/>
    <property type="match status" value="1"/>
</dbReference>
<dbReference type="Proteomes" id="UP000006380">
    <property type="component" value="Chromosome"/>
</dbReference>
<dbReference type="GO" id="GO:0050427">
    <property type="term" value="P:3'-phosphoadenosine 5'-phosphosulfate metabolic process"/>
    <property type="evidence" value="ECO:0007669"/>
    <property type="project" value="TreeGrafter"/>
</dbReference>
<accession>A7H0I7</accession>
<evidence type="ECO:0000256" key="4">
    <source>
        <dbReference type="ARBA" id="ARBA00022801"/>
    </source>
</evidence>
<evidence type="ECO:0000313" key="9">
    <source>
        <dbReference type="Proteomes" id="UP000006380"/>
    </source>
</evidence>
<name>A7H0I7_CAMC5</name>
<dbReference type="HOGENOM" id="CLU_044118_3_0_7"/>
<dbReference type="EMBL" id="CP000767">
    <property type="protein sequence ID" value="EAU01349.1"/>
    <property type="molecule type" value="Genomic_DNA"/>
</dbReference>
<evidence type="ECO:0000256" key="2">
    <source>
        <dbReference type="ARBA" id="ARBA00022475"/>
    </source>
</evidence>
<feature type="binding site" evidence="6">
    <location>
        <begin position="86"/>
        <end position="89"/>
    </location>
    <ligand>
        <name>substrate</name>
    </ligand>
</feature>